<keyword evidence="4" id="KW-1185">Reference proteome</keyword>
<dbReference type="EMBL" id="KZ451908">
    <property type="protein sequence ID" value="PKA63497.1"/>
    <property type="molecule type" value="Genomic_DNA"/>
</dbReference>
<reference evidence="3 4" key="1">
    <citation type="journal article" date="2017" name="Nature">
        <title>The Apostasia genome and the evolution of orchids.</title>
        <authorList>
            <person name="Zhang G.Q."/>
            <person name="Liu K.W."/>
            <person name="Li Z."/>
            <person name="Lohaus R."/>
            <person name="Hsiao Y.Y."/>
            <person name="Niu S.C."/>
            <person name="Wang J.Y."/>
            <person name="Lin Y.C."/>
            <person name="Xu Q."/>
            <person name="Chen L.J."/>
            <person name="Yoshida K."/>
            <person name="Fujiwara S."/>
            <person name="Wang Z.W."/>
            <person name="Zhang Y.Q."/>
            <person name="Mitsuda N."/>
            <person name="Wang M."/>
            <person name="Liu G.H."/>
            <person name="Pecoraro L."/>
            <person name="Huang H.X."/>
            <person name="Xiao X.J."/>
            <person name="Lin M."/>
            <person name="Wu X.Y."/>
            <person name="Wu W.L."/>
            <person name="Chen Y.Y."/>
            <person name="Chang S.B."/>
            <person name="Sakamoto S."/>
            <person name="Ohme-Takagi M."/>
            <person name="Yagi M."/>
            <person name="Zeng S.J."/>
            <person name="Shen C.Y."/>
            <person name="Yeh C.M."/>
            <person name="Luo Y.B."/>
            <person name="Tsai W.C."/>
            <person name="Van de Peer Y."/>
            <person name="Liu Z.J."/>
        </authorList>
    </citation>
    <scope>NUCLEOTIDE SEQUENCE [LARGE SCALE GENOMIC DNA]</scope>
    <source>
        <strain evidence="4">cv. Shenzhen</strain>
        <tissue evidence="3">Stem</tissue>
    </source>
</reference>
<feature type="transmembrane region" description="Helical" evidence="2">
    <location>
        <begin position="31"/>
        <end position="50"/>
    </location>
</feature>
<keyword evidence="2" id="KW-1133">Transmembrane helix</keyword>
<keyword evidence="2" id="KW-0812">Transmembrane</keyword>
<comment type="similarity">
    <text evidence="1">Belongs to the multi antimicrobial extrusion (MATE) (TC 2.A.66.1) family.</text>
</comment>
<evidence type="ECO:0000256" key="2">
    <source>
        <dbReference type="SAM" id="Phobius"/>
    </source>
</evidence>
<dbReference type="GO" id="GO:0016020">
    <property type="term" value="C:membrane"/>
    <property type="evidence" value="ECO:0007669"/>
    <property type="project" value="InterPro"/>
</dbReference>
<organism evidence="3 4">
    <name type="scientific">Apostasia shenzhenica</name>
    <dbReference type="NCBI Taxonomy" id="1088818"/>
    <lineage>
        <taxon>Eukaryota</taxon>
        <taxon>Viridiplantae</taxon>
        <taxon>Streptophyta</taxon>
        <taxon>Embryophyta</taxon>
        <taxon>Tracheophyta</taxon>
        <taxon>Spermatophyta</taxon>
        <taxon>Magnoliopsida</taxon>
        <taxon>Liliopsida</taxon>
        <taxon>Asparagales</taxon>
        <taxon>Orchidaceae</taxon>
        <taxon>Apostasioideae</taxon>
        <taxon>Apostasia</taxon>
    </lineage>
</organism>
<dbReference type="STRING" id="1088818.A0A2I0B6R6"/>
<feature type="transmembrane region" description="Helical" evidence="2">
    <location>
        <begin position="111"/>
        <end position="136"/>
    </location>
</feature>
<keyword evidence="2" id="KW-0472">Membrane</keyword>
<evidence type="ECO:0000313" key="3">
    <source>
        <dbReference type="EMBL" id="PKA63497.1"/>
    </source>
</evidence>
<proteinExistence type="inferred from homology"/>
<dbReference type="InterPro" id="IPR002528">
    <property type="entry name" value="MATE_fam"/>
</dbReference>
<evidence type="ECO:0000256" key="1">
    <source>
        <dbReference type="ARBA" id="ARBA00010199"/>
    </source>
</evidence>
<dbReference type="Pfam" id="PF01554">
    <property type="entry name" value="MatE"/>
    <property type="match status" value="1"/>
</dbReference>
<sequence>MVCLEFWSFEVLVILAGLLPNPKLETSVMSVSLNTSAVVFMITLGLGFAISTRVSNELGGGNPQAARLAIFVSTVLAISEGLIVGVIMILTRNKLGRAYSNDREVVRNVAAMMPLIALSHFINTIQCVFSGIFIFVT</sequence>
<accession>A0A2I0B6R6</accession>
<dbReference type="AlphaFoldDB" id="A0A2I0B6R6"/>
<feature type="transmembrane region" description="Helical" evidence="2">
    <location>
        <begin position="70"/>
        <end position="90"/>
    </location>
</feature>
<dbReference type="GO" id="GO:0015297">
    <property type="term" value="F:antiporter activity"/>
    <property type="evidence" value="ECO:0007669"/>
    <property type="project" value="InterPro"/>
</dbReference>
<dbReference type="PANTHER" id="PTHR11206">
    <property type="entry name" value="MULTIDRUG RESISTANCE PROTEIN"/>
    <property type="match status" value="1"/>
</dbReference>
<dbReference type="GO" id="GO:0042910">
    <property type="term" value="F:xenobiotic transmembrane transporter activity"/>
    <property type="evidence" value="ECO:0007669"/>
    <property type="project" value="InterPro"/>
</dbReference>
<name>A0A2I0B6R6_9ASPA</name>
<gene>
    <name evidence="3" type="primary">DTX1</name>
    <name evidence="3" type="ORF">AXF42_Ash005392</name>
</gene>
<protein>
    <submittedName>
        <fullName evidence="3">MATE efflux family protein DTX1</fullName>
    </submittedName>
</protein>
<dbReference type="OrthoDB" id="676984at2759"/>
<dbReference type="Proteomes" id="UP000236161">
    <property type="component" value="Unassembled WGS sequence"/>
</dbReference>
<evidence type="ECO:0000313" key="4">
    <source>
        <dbReference type="Proteomes" id="UP000236161"/>
    </source>
</evidence>